<feature type="disulfide bond" evidence="9">
    <location>
        <begin position="1078"/>
        <end position="1101"/>
    </location>
</feature>
<feature type="domain" description="WSC" evidence="12">
    <location>
        <begin position="574"/>
        <end position="665"/>
    </location>
</feature>
<evidence type="ECO:0000313" key="14">
    <source>
        <dbReference type="RefSeq" id="XP_022331183.1"/>
    </source>
</evidence>
<feature type="domain" description="WSC" evidence="12">
    <location>
        <begin position="674"/>
        <end position="763"/>
    </location>
</feature>
<dbReference type="InterPro" id="IPR002889">
    <property type="entry name" value="WSC_carb-bd"/>
</dbReference>
<keyword evidence="4" id="KW-0732">Signal</keyword>
<evidence type="ECO:0000256" key="2">
    <source>
        <dbReference type="ARBA" id="ARBA00022572"/>
    </source>
</evidence>
<dbReference type="KEGG" id="cvn:111129223"/>
<dbReference type="Gene3D" id="2.60.120.740">
    <property type="match status" value="1"/>
</dbReference>
<protein>
    <submittedName>
        <fullName evidence="14">Uncharacterized protein LOC111129223</fullName>
    </submittedName>
</protein>
<dbReference type="PROSITE" id="PS51212">
    <property type="entry name" value="WSC"/>
    <property type="match status" value="9"/>
</dbReference>
<dbReference type="PANTHER" id="PTHR24269">
    <property type="entry name" value="KREMEN PROTEIN"/>
    <property type="match status" value="1"/>
</dbReference>
<evidence type="ECO:0000256" key="3">
    <source>
        <dbReference type="ARBA" id="ARBA00022692"/>
    </source>
</evidence>
<feature type="domain" description="WSC" evidence="12">
    <location>
        <begin position="75"/>
        <end position="168"/>
    </location>
</feature>
<dbReference type="GO" id="GO:0030246">
    <property type="term" value="F:carbohydrate binding"/>
    <property type="evidence" value="ECO:0007669"/>
    <property type="project" value="InterPro"/>
</dbReference>
<dbReference type="GO" id="GO:0005886">
    <property type="term" value="C:plasma membrane"/>
    <property type="evidence" value="ECO:0007669"/>
    <property type="project" value="TreeGrafter"/>
</dbReference>
<accession>A0A8B8DU69</accession>
<dbReference type="Pfam" id="PF01822">
    <property type="entry name" value="WSC"/>
    <property type="match status" value="9"/>
</dbReference>
<evidence type="ECO:0000256" key="6">
    <source>
        <dbReference type="ARBA" id="ARBA00023136"/>
    </source>
</evidence>
<dbReference type="GeneID" id="111129223"/>
<dbReference type="PANTHER" id="PTHR24269:SF16">
    <property type="entry name" value="PROTEIN SLG1"/>
    <property type="match status" value="1"/>
</dbReference>
<feature type="domain" description="WSC" evidence="12">
    <location>
        <begin position="772"/>
        <end position="864"/>
    </location>
</feature>
<keyword evidence="13" id="KW-1185">Reference proteome</keyword>
<dbReference type="InterPro" id="IPR043159">
    <property type="entry name" value="Lectin_gal-bd_sf"/>
</dbReference>
<evidence type="ECO:0000259" key="11">
    <source>
        <dbReference type="PROSITE" id="PS50228"/>
    </source>
</evidence>
<dbReference type="InterPro" id="IPR038178">
    <property type="entry name" value="Kringle_sf"/>
</dbReference>
<dbReference type="RefSeq" id="XP_022331183.1">
    <property type="nucleotide sequence ID" value="XM_022475475.1"/>
</dbReference>
<keyword evidence="3" id="KW-0812">Transmembrane</keyword>
<feature type="domain" description="WSC" evidence="12">
    <location>
        <begin position="474"/>
        <end position="565"/>
    </location>
</feature>
<feature type="disulfide bond" evidence="9">
    <location>
        <begin position="993"/>
        <end position="1016"/>
    </location>
</feature>
<evidence type="ECO:0000256" key="5">
    <source>
        <dbReference type="ARBA" id="ARBA00022989"/>
    </source>
</evidence>
<comment type="subcellular location">
    <subcellularLocation>
        <location evidence="1">Membrane</location>
        <topology evidence="1">Single-pass membrane protein</topology>
    </subcellularLocation>
</comment>
<organism evidence="13 14">
    <name type="scientific">Crassostrea virginica</name>
    <name type="common">Eastern oyster</name>
    <dbReference type="NCBI Taxonomy" id="6565"/>
    <lineage>
        <taxon>Eukaryota</taxon>
        <taxon>Metazoa</taxon>
        <taxon>Spiralia</taxon>
        <taxon>Lophotrochozoa</taxon>
        <taxon>Mollusca</taxon>
        <taxon>Bivalvia</taxon>
        <taxon>Autobranchia</taxon>
        <taxon>Pteriomorphia</taxon>
        <taxon>Ostreida</taxon>
        <taxon>Ostreoidea</taxon>
        <taxon>Ostreidae</taxon>
        <taxon>Crassostrea</taxon>
    </lineage>
</organism>
<feature type="domain" description="WSC" evidence="12">
    <location>
        <begin position="177"/>
        <end position="269"/>
    </location>
</feature>
<keyword evidence="6" id="KW-0472">Membrane</keyword>
<dbReference type="InterPro" id="IPR013806">
    <property type="entry name" value="Kringle-like"/>
</dbReference>
<evidence type="ECO:0000256" key="9">
    <source>
        <dbReference type="PROSITE-ProRule" id="PRU00121"/>
    </source>
</evidence>
<sequence>MTLATCRSRCQRENKKYYGLEVGEECFCGNYLKHSSKRSTSECLMPCKGNKGEGCGGHWRVVIYRNNNYKSNLVKSDFMGCYRDQWSRTLGGKKTTSSSMTFEKCKSICSHKKINAKFFGLENRNECFCGNSMTRKEKKAEDECTYTCRGNSRQGCGGAWRLAVYTNPTHKHTSVSTKDLLGCFIDQSSRVLNGGKTKSSSMTLEMCKNRCQKENKQYYGLEDGQECFCGNYLTKHNARSKSECKTPCKGDRTQACGSGWRVLIYKNTQYKSNVVSKDFEGCYVDQSARTLKDYSTSSSRMTVEKCRDICHSRNYKFYGVEAERQCFCGNKLTKETKKNKEECSSPCTGNKSQGCGGSWRLAVYRNSKFSIKISGTNLLGCFQDQSSRTLNGGKTVSKSMTLEKCQLICEKKNTKYFGLEVGEECFCGNYLTKKSKKHSGDCLMPCKGNKKQGCGGNWRVLVYRNIKYQTNIVQQDFVGCYKDQSSRTLDGKKTASSKMTVDMCKKTCLDLKTKYYGVEARQECFCGNKLKSNVVKADGECTDTCKGNKAQACGGGWRLAVYENPAFRHTAIVKKEFVGCYKDQWSRTLNGKKTKSSTMSVDKCRKTCTNLKFKYYGVEATNECFCGNKLTKSDKKKDSECMSPCRGDREQACGAGWRIAIYKNPNFKPTAIVKKDYVGCYVDQLKRTLGVKKTSSISMTVEQCKKTCLKADTQYYGLEAGSQCFCGNKLSKKKSDSDCKTPCKGDKEQVCGGSWRLAVYKNTQFVPITIVKSGYQGCFKDSYKRVLPDKITRSSNMTVKKCRDICTKEKSKYYGLEAKKECWCGKSLPDSSAKKSDGNCMSPCTGDKKQACGGAWRIAVYKLPTKKSPTICKDIKGEVQCASSNGQRSVCVVPKAELVLSVDPKSPSTECEAGKTYGRHGDEIWVSNKCGGKFEICYRQAPEEVVSEDCVKSADGSDYTGTWNKTKSGKTCQAWSSQTPHKHGFTTLPNNHCRNPDGEPHAWCYTTDPNKRWEFCDIPQCETPKAGEAEECLSEPKGENYLGTKNVTKSGLKCQAWSVQTPHSHSFSKSLGNQENYCRNPDGEPKPWCYTTEQGTRWETCDIPECAACDVEQEKGPDCKVLYKISGNCHYESHYRNECKYTAKLGQDSAGKLKADIVFGTKKLSLAEGKGVNKCAYFKIIGDYLVIEDTLAHGYGEAWGWWSSKATMTICQNQKLTLHCSVGKVIKVHYANYGRTSYHICPRGTLLTDDCEGHNTKKIVKRKCNGRRRCRLRATNAIYGNPCRGTTKYLEVKFSCVEPSDDDRKRFLKEAEN</sequence>
<dbReference type="InterPro" id="IPR000001">
    <property type="entry name" value="Kringle"/>
</dbReference>
<dbReference type="Proteomes" id="UP000694844">
    <property type="component" value="Chromosome 4"/>
</dbReference>
<name>A0A8B8DU69_CRAVI</name>
<keyword evidence="8" id="KW-0325">Glycoprotein</keyword>
<dbReference type="PROSITE" id="PS00021">
    <property type="entry name" value="KRINGLE_1"/>
    <property type="match status" value="1"/>
</dbReference>
<dbReference type="InterPro" id="IPR000922">
    <property type="entry name" value="Lectin_gal-bd_dom"/>
</dbReference>
<comment type="caution">
    <text evidence="9">Lacks conserved residue(s) required for the propagation of feature annotation.</text>
</comment>
<dbReference type="PROSITE" id="PS50228">
    <property type="entry name" value="SUEL_LECTIN"/>
    <property type="match status" value="1"/>
</dbReference>
<evidence type="ECO:0000256" key="4">
    <source>
        <dbReference type="ARBA" id="ARBA00022729"/>
    </source>
</evidence>
<dbReference type="InterPro" id="IPR018056">
    <property type="entry name" value="Kringle_CS"/>
</dbReference>
<dbReference type="Pfam" id="PF00051">
    <property type="entry name" value="Kringle"/>
    <property type="match status" value="2"/>
</dbReference>
<dbReference type="PROSITE" id="PS50070">
    <property type="entry name" value="KRINGLE_2"/>
    <property type="match status" value="2"/>
</dbReference>
<feature type="domain" description="WSC" evidence="12">
    <location>
        <begin position="276"/>
        <end position="367"/>
    </location>
</feature>
<keyword evidence="5" id="KW-1133">Transmembrane helix</keyword>
<dbReference type="PRINTS" id="PR00018">
    <property type="entry name" value="KRINGLE"/>
</dbReference>
<keyword evidence="2 9" id="KW-0420">Kringle</keyword>
<dbReference type="FunFam" id="2.60.120.740:FF:000001">
    <property type="entry name" value="Adhesion G protein-coupled receptor L2"/>
    <property type="match status" value="1"/>
</dbReference>
<dbReference type="OrthoDB" id="6125540at2759"/>
<evidence type="ECO:0000256" key="1">
    <source>
        <dbReference type="ARBA" id="ARBA00004167"/>
    </source>
</evidence>
<feature type="domain" description="Kringle" evidence="10">
    <location>
        <begin position="1037"/>
        <end position="1106"/>
    </location>
</feature>
<gene>
    <name evidence="14" type="primary">LOC111129223</name>
</gene>
<feature type="domain" description="WSC" evidence="12">
    <location>
        <begin position="1"/>
        <end position="67"/>
    </location>
</feature>
<dbReference type="SUPFAM" id="SSF57440">
    <property type="entry name" value="Kringle-like"/>
    <property type="match status" value="2"/>
</dbReference>
<evidence type="ECO:0000259" key="10">
    <source>
        <dbReference type="PROSITE" id="PS50070"/>
    </source>
</evidence>
<keyword evidence="7 9" id="KW-1015">Disulfide bond</keyword>
<feature type="domain" description="WSC" evidence="12">
    <location>
        <begin position="375"/>
        <end position="466"/>
    </location>
</feature>
<dbReference type="CDD" id="cd22827">
    <property type="entry name" value="Gal_Rha_Lectin_SUL-I-like"/>
    <property type="match status" value="1"/>
</dbReference>
<evidence type="ECO:0000313" key="13">
    <source>
        <dbReference type="Proteomes" id="UP000694844"/>
    </source>
</evidence>
<evidence type="ECO:0000256" key="8">
    <source>
        <dbReference type="ARBA" id="ARBA00023180"/>
    </source>
</evidence>
<dbReference type="InterPro" id="IPR051836">
    <property type="entry name" value="Kremen_rcpt"/>
</dbReference>
<dbReference type="SMART" id="SM00130">
    <property type="entry name" value="KR"/>
    <property type="match status" value="2"/>
</dbReference>
<feature type="domain" description="SUEL-type lectin" evidence="11">
    <location>
        <begin position="1210"/>
        <end position="1297"/>
    </location>
</feature>
<evidence type="ECO:0000259" key="12">
    <source>
        <dbReference type="PROSITE" id="PS51212"/>
    </source>
</evidence>
<proteinExistence type="predicted"/>
<evidence type="ECO:0000256" key="7">
    <source>
        <dbReference type="ARBA" id="ARBA00023157"/>
    </source>
</evidence>
<feature type="domain" description="Kringle" evidence="10">
    <location>
        <begin position="955"/>
        <end position="1021"/>
    </location>
</feature>
<reference evidence="14" key="1">
    <citation type="submission" date="2025-08" db="UniProtKB">
        <authorList>
            <consortium name="RefSeq"/>
        </authorList>
    </citation>
    <scope>IDENTIFICATION</scope>
    <source>
        <tissue evidence="14">Whole sample</tissue>
    </source>
</reference>
<dbReference type="Pfam" id="PF02140">
    <property type="entry name" value="SUEL_Lectin"/>
    <property type="match status" value="1"/>
</dbReference>
<dbReference type="SMART" id="SM00321">
    <property type="entry name" value="WSC"/>
    <property type="match status" value="9"/>
</dbReference>
<dbReference type="CDD" id="cd00108">
    <property type="entry name" value="KR"/>
    <property type="match status" value="2"/>
</dbReference>
<dbReference type="Gene3D" id="2.40.20.10">
    <property type="entry name" value="Plasminogen Kringle 4"/>
    <property type="match status" value="2"/>
</dbReference>